<evidence type="ECO:0000259" key="7">
    <source>
        <dbReference type="Pfam" id="PF03016"/>
    </source>
</evidence>
<evidence type="ECO:0000256" key="1">
    <source>
        <dbReference type="ARBA" id="ARBA00004323"/>
    </source>
</evidence>
<evidence type="ECO:0000256" key="6">
    <source>
        <dbReference type="SAM" id="MobiDB-lite"/>
    </source>
</evidence>
<comment type="subcellular location">
    <subcellularLocation>
        <location evidence="1">Golgi apparatus membrane</location>
        <topology evidence="1">Single-pass type II membrane protein</topology>
    </subcellularLocation>
</comment>
<keyword evidence="3" id="KW-0328">Glycosyltransferase</keyword>
<dbReference type="PANTHER" id="PTHR11062:SF403">
    <property type="entry name" value="EXOSTOSIN FAMILY PROTEIN"/>
    <property type="match status" value="1"/>
</dbReference>
<protein>
    <recommendedName>
        <fullName evidence="7">Exostosin GT47 domain-containing protein</fullName>
    </recommendedName>
</protein>
<feature type="domain" description="Exostosin GT47" evidence="7">
    <location>
        <begin position="342"/>
        <end position="622"/>
    </location>
</feature>
<evidence type="ECO:0000313" key="8">
    <source>
        <dbReference type="EMBL" id="KAK7384979.1"/>
    </source>
</evidence>
<accession>A0AAN9RX34</accession>
<dbReference type="InterPro" id="IPR040911">
    <property type="entry name" value="Exostosin_GT47"/>
</dbReference>
<dbReference type="GO" id="GO:0016757">
    <property type="term" value="F:glycosyltransferase activity"/>
    <property type="evidence" value="ECO:0007669"/>
    <property type="project" value="UniProtKB-KW"/>
</dbReference>
<keyword evidence="3" id="KW-0808">Transferase</keyword>
<feature type="region of interest" description="Disordered" evidence="6">
    <location>
        <begin position="147"/>
        <end position="211"/>
    </location>
</feature>
<keyword evidence="4" id="KW-0812">Transmembrane</keyword>
<reference evidence="8 9" key="1">
    <citation type="submission" date="2024-01" db="EMBL/GenBank/DDBJ databases">
        <title>The genomes of 5 underutilized Papilionoideae crops provide insights into root nodulation and disease resistanc.</title>
        <authorList>
            <person name="Jiang F."/>
        </authorList>
    </citation>
    <scope>NUCLEOTIDE SEQUENCE [LARGE SCALE GENOMIC DNA]</scope>
    <source>
        <strain evidence="8">DUOXIRENSHENG_FW03</strain>
        <tissue evidence="8">Leaves</tissue>
    </source>
</reference>
<organism evidence="8 9">
    <name type="scientific">Psophocarpus tetragonolobus</name>
    <name type="common">Winged bean</name>
    <name type="synonym">Dolichos tetragonolobus</name>
    <dbReference type="NCBI Taxonomy" id="3891"/>
    <lineage>
        <taxon>Eukaryota</taxon>
        <taxon>Viridiplantae</taxon>
        <taxon>Streptophyta</taxon>
        <taxon>Embryophyta</taxon>
        <taxon>Tracheophyta</taxon>
        <taxon>Spermatophyta</taxon>
        <taxon>Magnoliopsida</taxon>
        <taxon>eudicotyledons</taxon>
        <taxon>Gunneridae</taxon>
        <taxon>Pentapetalae</taxon>
        <taxon>rosids</taxon>
        <taxon>fabids</taxon>
        <taxon>Fabales</taxon>
        <taxon>Fabaceae</taxon>
        <taxon>Papilionoideae</taxon>
        <taxon>50 kb inversion clade</taxon>
        <taxon>NPAAA clade</taxon>
        <taxon>indigoferoid/millettioid clade</taxon>
        <taxon>Phaseoleae</taxon>
        <taxon>Psophocarpus</taxon>
    </lineage>
</organism>
<gene>
    <name evidence="8" type="ORF">VNO78_30684</name>
</gene>
<evidence type="ECO:0000256" key="5">
    <source>
        <dbReference type="ARBA" id="ARBA00023034"/>
    </source>
</evidence>
<feature type="region of interest" description="Disordered" evidence="6">
    <location>
        <begin position="245"/>
        <end position="270"/>
    </location>
</feature>
<evidence type="ECO:0000256" key="3">
    <source>
        <dbReference type="ARBA" id="ARBA00022676"/>
    </source>
</evidence>
<dbReference type="GO" id="GO:0000139">
    <property type="term" value="C:Golgi membrane"/>
    <property type="evidence" value="ECO:0007669"/>
    <property type="project" value="UniProtKB-SubCell"/>
</dbReference>
<keyword evidence="9" id="KW-1185">Reference proteome</keyword>
<dbReference type="AlphaFoldDB" id="A0AAN9RX34"/>
<comment type="caution">
    <text evidence="8">The sequence shown here is derived from an EMBL/GenBank/DDBJ whole genome shotgun (WGS) entry which is preliminary data.</text>
</comment>
<dbReference type="InterPro" id="IPR004263">
    <property type="entry name" value="Exostosin"/>
</dbReference>
<dbReference type="Pfam" id="PF03016">
    <property type="entry name" value="Exostosin_GT47"/>
    <property type="match status" value="1"/>
</dbReference>
<keyword evidence="4" id="KW-0735">Signal-anchor</keyword>
<evidence type="ECO:0000313" key="9">
    <source>
        <dbReference type="Proteomes" id="UP001386955"/>
    </source>
</evidence>
<comment type="similarity">
    <text evidence="2">Belongs to the glycosyltransferase 47 family.</text>
</comment>
<proteinExistence type="inferred from homology"/>
<feature type="compositionally biased region" description="Polar residues" evidence="6">
    <location>
        <begin position="168"/>
        <end position="211"/>
    </location>
</feature>
<evidence type="ECO:0000256" key="4">
    <source>
        <dbReference type="ARBA" id="ARBA00022968"/>
    </source>
</evidence>
<keyword evidence="5" id="KW-0333">Golgi apparatus</keyword>
<evidence type="ECO:0000256" key="2">
    <source>
        <dbReference type="ARBA" id="ARBA00010271"/>
    </source>
</evidence>
<dbReference type="Proteomes" id="UP001386955">
    <property type="component" value="Unassembled WGS sequence"/>
</dbReference>
<sequence>MERWLLTVVSKHDNFSYHNHFEALIGYKFGHVLKVYNLQNSKPVNQIALKELPTLESVPRKYFEFPSGTVLISRFSADKIPTPGNSTSDAASKSELVNNVTLFNSENSTVGHAYEVANKTWMSGENDTIPRTGFVLGPVSTPNISLGFDGSDQNSAVESIKRSDNVSETHQPVDSVSSNFNNTIGLSFSANHSPEDNISSTQQKSGNQNASSTNVSSIIITAVLSNDSTISPFHKDNITNSIKEKRVRSSQNDAKVTVPNKHKDSHSPIPEVTTVSEMNKLLLQSHASYRSMRPRWFSAVDQELLHARSEIENAPILKNDPNLYGPIYHNVSMFKRSYELMEKTLKVYVYSEGARPIMHSPFFTGIYASEGWFMKHMESSRKFVTRKPNKAHLFYLPFSSRMLEETLYVQNSHSSKNLVQFLHQYVEMIAGKYTFWNRTGGADHFLVGCHDWAPGETKVYMANCIRSLCNADVKEGFVFGKDASLPETNVRNAQTPTKDLGGNSASKRPNLAFFAGSMHGYVRPILLQHWENKDPDMKIFGRLPKSRGNRNYIQYMKSSKYCICARGYEVNSPRVVEAIFFECVPVIISDNFVPPFFEVLNWKAFAVIVLEKDIPNLKNILLSIPQKEYLRLQMRVKKVQQHFLWHKNPVKYDIFHMILHSIWYNRVFSAPAR</sequence>
<name>A0AAN9RX34_PSOTE</name>
<dbReference type="PANTHER" id="PTHR11062">
    <property type="entry name" value="EXOSTOSIN HEPARAN SULFATE GLYCOSYLTRANSFERASE -RELATED"/>
    <property type="match status" value="1"/>
</dbReference>
<dbReference type="EMBL" id="JAYMYS010000008">
    <property type="protein sequence ID" value="KAK7384979.1"/>
    <property type="molecule type" value="Genomic_DNA"/>
</dbReference>